<dbReference type="Proteomes" id="UP000019384">
    <property type="component" value="Unassembled WGS sequence"/>
</dbReference>
<organism evidence="4 5">
    <name type="scientific">Kuraishia capsulata CBS 1993</name>
    <dbReference type="NCBI Taxonomy" id="1382522"/>
    <lineage>
        <taxon>Eukaryota</taxon>
        <taxon>Fungi</taxon>
        <taxon>Dikarya</taxon>
        <taxon>Ascomycota</taxon>
        <taxon>Saccharomycotina</taxon>
        <taxon>Pichiomycetes</taxon>
        <taxon>Pichiales</taxon>
        <taxon>Pichiaceae</taxon>
        <taxon>Kuraishia</taxon>
    </lineage>
</organism>
<dbReference type="RefSeq" id="XP_022458580.1">
    <property type="nucleotide sequence ID" value="XM_022602813.1"/>
</dbReference>
<dbReference type="STRING" id="1382522.W6MKN8"/>
<dbReference type="PANTHER" id="PTHR44145">
    <property type="entry name" value="DNAJ HOMOLOG SUBFAMILY A MEMBER 3, MITOCHONDRIAL"/>
    <property type="match status" value="1"/>
</dbReference>
<dbReference type="HOGENOM" id="CLU_809073_0_0_1"/>
<accession>W6MKN8</accession>
<dbReference type="PANTHER" id="PTHR44145:SF3">
    <property type="entry name" value="DNAJ HOMOLOG SUBFAMILY A MEMBER 3, MITOCHONDRIAL"/>
    <property type="match status" value="1"/>
</dbReference>
<dbReference type="PROSITE" id="PS50076">
    <property type="entry name" value="DNAJ_2"/>
    <property type="match status" value="1"/>
</dbReference>
<name>W6MKN8_9ASCO</name>
<evidence type="ECO:0000259" key="3">
    <source>
        <dbReference type="PROSITE" id="PS50076"/>
    </source>
</evidence>
<feature type="region of interest" description="Disordered" evidence="2">
    <location>
        <begin position="275"/>
        <end position="343"/>
    </location>
</feature>
<dbReference type="PROSITE" id="PS00636">
    <property type="entry name" value="DNAJ_1"/>
    <property type="match status" value="1"/>
</dbReference>
<dbReference type="InterPro" id="IPR001623">
    <property type="entry name" value="DnaJ_domain"/>
</dbReference>
<proteinExistence type="predicted"/>
<keyword evidence="1" id="KW-0143">Chaperone</keyword>
<evidence type="ECO:0000313" key="5">
    <source>
        <dbReference type="Proteomes" id="UP000019384"/>
    </source>
</evidence>
<dbReference type="AlphaFoldDB" id="W6MKN8"/>
<dbReference type="PRINTS" id="PR00625">
    <property type="entry name" value="JDOMAIN"/>
</dbReference>
<dbReference type="Pfam" id="PF00226">
    <property type="entry name" value="DnaJ"/>
    <property type="match status" value="1"/>
</dbReference>
<reference evidence="4" key="1">
    <citation type="submission" date="2013-12" db="EMBL/GenBank/DDBJ databases">
        <authorList>
            <person name="Genoscope - CEA"/>
        </authorList>
    </citation>
    <scope>NUCLEOTIDE SEQUENCE</scope>
    <source>
        <strain evidence="4">CBS 1993</strain>
    </source>
</reference>
<feature type="region of interest" description="Disordered" evidence="2">
    <location>
        <begin position="213"/>
        <end position="246"/>
    </location>
</feature>
<dbReference type="SUPFAM" id="SSF46565">
    <property type="entry name" value="Chaperone J-domain"/>
    <property type="match status" value="1"/>
</dbReference>
<reference evidence="4" key="2">
    <citation type="submission" date="2014-02" db="EMBL/GenBank/DDBJ databases">
        <title>Complete DNA sequence of /Kuraishia capsulata/ illustrates novel genomic features among budding yeasts (/Saccharomycotina/).</title>
        <authorList>
            <person name="Morales L."/>
            <person name="Noel B."/>
            <person name="Porcel B."/>
            <person name="Marcet-Houben M."/>
            <person name="Hullo M-F."/>
            <person name="Sacerdot C."/>
            <person name="Tekaia F."/>
            <person name="Leh-Louis V."/>
            <person name="Despons L."/>
            <person name="Khanna V."/>
            <person name="Aury J-M."/>
            <person name="Barbe V."/>
            <person name="Couloux A."/>
            <person name="Labadie K."/>
            <person name="Pelletier E."/>
            <person name="Souciet J-L."/>
            <person name="Boekhout T."/>
            <person name="Gabaldon T."/>
            <person name="Wincker P."/>
            <person name="Dujon B."/>
        </authorList>
    </citation>
    <scope>NUCLEOTIDE SEQUENCE</scope>
    <source>
        <strain evidence="4">CBS 1993</strain>
    </source>
</reference>
<dbReference type="InterPro" id="IPR051938">
    <property type="entry name" value="Apopto_cytoskel_mod"/>
</dbReference>
<feature type="compositionally biased region" description="Low complexity" evidence="2">
    <location>
        <begin position="312"/>
        <end position="322"/>
    </location>
</feature>
<feature type="domain" description="J" evidence="3">
    <location>
        <begin position="41"/>
        <end position="113"/>
    </location>
</feature>
<dbReference type="InterPro" id="IPR018253">
    <property type="entry name" value="DnaJ_domain_CS"/>
</dbReference>
<dbReference type="CDD" id="cd06257">
    <property type="entry name" value="DnaJ"/>
    <property type="match status" value="1"/>
</dbReference>
<dbReference type="OrthoDB" id="10250354at2759"/>
<dbReference type="GeneID" id="34519968"/>
<keyword evidence="5" id="KW-1185">Reference proteome</keyword>
<protein>
    <recommendedName>
        <fullName evidence="3">J domain-containing protein</fullName>
    </recommendedName>
</protein>
<gene>
    <name evidence="4" type="ORF">KUCA_T00002550001</name>
</gene>
<dbReference type="SMART" id="SM00271">
    <property type="entry name" value="DnaJ"/>
    <property type="match status" value="1"/>
</dbReference>
<dbReference type="Gene3D" id="1.10.287.110">
    <property type="entry name" value="DnaJ domain"/>
    <property type="match status" value="1"/>
</dbReference>
<dbReference type="InterPro" id="IPR036869">
    <property type="entry name" value="J_dom_sf"/>
</dbReference>
<evidence type="ECO:0000256" key="2">
    <source>
        <dbReference type="SAM" id="MobiDB-lite"/>
    </source>
</evidence>
<evidence type="ECO:0000313" key="4">
    <source>
        <dbReference type="EMBL" id="CDK26578.1"/>
    </source>
</evidence>
<evidence type="ECO:0000256" key="1">
    <source>
        <dbReference type="ARBA" id="ARBA00023186"/>
    </source>
</evidence>
<dbReference type="EMBL" id="HG793127">
    <property type="protein sequence ID" value="CDK26578.1"/>
    <property type="molecule type" value="Genomic_DNA"/>
</dbReference>
<sequence>MLVLHSSCGKCCFGLIGPQIARFSTTTQRLSPLGRSNAKVNHYDVLGLPLSATEKEIKRKFRELSKQYHPDLQNSRDLTASEKEENKEKFVQIVDSYEVLSDKIAKKEFDTKFKTEDMVAQDMQQRRARFNEQYFGSSTTYTNRPSGLNTSRNRVYYGEGVKYRGKSYFGGHHKNTSNYDVPHFDYDWHLAKNIKADRRLQLSKAYNGGDLREHHQVTRSIKNGIKRDLSDSGPPTRAEAYPGNRNEDIPSGSKIIYLVLGVGMFVGSASVLSRPSQKEVPKMIKTSYTPPPVVAPKGEAQQNRAFEDRSQKSASSKSSDISTLLLRSATRGTSRSQDSLHQD</sequence>